<gene>
    <name evidence="3" type="ORF">GCM10023183_34720</name>
</gene>
<dbReference type="PANTHER" id="PTHR30160:SF1">
    <property type="entry name" value="LIPOPOLYSACCHARIDE 1,2-N-ACETYLGLUCOSAMINETRANSFERASE-RELATED"/>
    <property type="match status" value="1"/>
</dbReference>
<evidence type="ECO:0000313" key="4">
    <source>
        <dbReference type="Proteomes" id="UP001501844"/>
    </source>
</evidence>
<dbReference type="Proteomes" id="UP001501844">
    <property type="component" value="Unassembled WGS sequence"/>
</dbReference>
<organism evidence="3 4">
    <name type="scientific">Nibribacter koreensis</name>
    <dbReference type="NCBI Taxonomy" id="1084519"/>
    <lineage>
        <taxon>Bacteria</taxon>
        <taxon>Pseudomonadati</taxon>
        <taxon>Bacteroidota</taxon>
        <taxon>Cytophagia</taxon>
        <taxon>Cytophagales</taxon>
        <taxon>Hymenobacteraceae</taxon>
        <taxon>Nibribacter</taxon>
    </lineage>
</organism>
<protein>
    <submittedName>
        <fullName evidence="3">Glycosyltransferase family 9 protein</fullName>
    </submittedName>
</protein>
<dbReference type="InterPro" id="IPR002201">
    <property type="entry name" value="Glyco_trans_9"/>
</dbReference>
<dbReference type="SUPFAM" id="SSF53756">
    <property type="entry name" value="UDP-Glycosyltransferase/glycogen phosphorylase"/>
    <property type="match status" value="1"/>
</dbReference>
<proteinExistence type="predicted"/>
<comment type="caution">
    <text evidence="3">The sequence shown here is derived from an EMBL/GenBank/DDBJ whole genome shotgun (WGS) entry which is preliminary data.</text>
</comment>
<dbReference type="PANTHER" id="PTHR30160">
    <property type="entry name" value="TETRAACYLDISACCHARIDE 4'-KINASE-RELATED"/>
    <property type="match status" value="1"/>
</dbReference>
<dbReference type="InterPro" id="IPR051199">
    <property type="entry name" value="LPS_LOS_Heptosyltrfase"/>
</dbReference>
<dbReference type="RefSeq" id="WP_345169052.1">
    <property type="nucleotide sequence ID" value="NZ_BAABGX010000003.1"/>
</dbReference>
<name>A0ABP8G0I5_9BACT</name>
<keyword evidence="2" id="KW-0808">Transferase</keyword>
<evidence type="ECO:0000256" key="2">
    <source>
        <dbReference type="ARBA" id="ARBA00022679"/>
    </source>
</evidence>
<evidence type="ECO:0000256" key="1">
    <source>
        <dbReference type="ARBA" id="ARBA00022676"/>
    </source>
</evidence>
<dbReference type="Pfam" id="PF01075">
    <property type="entry name" value="Glyco_transf_9"/>
    <property type="match status" value="1"/>
</dbReference>
<reference evidence="4" key="1">
    <citation type="journal article" date="2019" name="Int. J. Syst. Evol. Microbiol.">
        <title>The Global Catalogue of Microorganisms (GCM) 10K type strain sequencing project: providing services to taxonomists for standard genome sequencing and annotation.</title>
        <authorList>
            <consortium name="The Broad Institute Genomics Platform"/>
            <consortium name="The Broad Institute Genome Sequencing Center for Infectious Disease"/>
            <person name="Wu L."/>
            <person name="Ma J."/>
        </authorList>
    </citation>
    <scope>NUCLEOTIDE SEQUENCE [LARGE SCALE GENOMIC DNA]</scope>
    <source>
        <strain evidence="4">JCM 17917</strain>
    </source>
</reference>
<dbReference type="EMBL" id="BAABGX010000003">
    <property type="protein sequence ID" value="GAA4314504.1"/>
    <property type="molecule type" value="Genomic_DNA"/>
</dbReference>
<dbReference type="CDD" id="cd03789">
    <property type="entry name" value="GT9_LPS_heptosyltransferase"/>
    <property type="match status" value="1"/>
</dbReference>
<accession>A0ABP8G0I5</accession>
<evidence type="ECO:0000313" key="3">
    <source>
        <dbReference type="EMBL" id="GAA4314504.1"/>
    </source>
</evidence>
<keyword evidence="1" id="KW-0328">Glycosyltransferase</keyword>
<dbReference type="Gene3D" id="3.40.50.2000">
    <property type="entry name" value="Glycogen Phosphorylase B"/>
    <property type="match status" value="2"/>
</dbReference>
<sequence>MKKILIIRFSSIGDIVLTTPVIRCVKQQVPGAEVHFCTKAAFRNIIASNPYVDKVFCLEHSLKDLLSQLKAENYDLVLDLHHNLRTRILKSRLGKPSKSFDKLNLEKWLLVKFKINRMPKVHIVDRYLATAASLGVTNDKKGLDYFIPEKDEVDLGTLPSTHQKGYYAIAIGAQHYTKRLPVDRLIELCEKINGPIILLGGKEDMTVGHMVDMYFQTEPCKSQREADPTQNTVIFNACGQYNLNGSASLVRQATAVFSHDTGLMHIAAAFQKKIYSIWGNTVPEFGMYPYTQDFEVLEVKNLYCRPCSKIGYSKCPERHFRCMREQTFDFTLPVLGQSSQA</sequence>
<keyword evidence="4" id="KW-1185">Reference proteome</keyword>